<keyword evidence="3" id="KW-0479">Metal-binding</keyword>
<dbReference type="PANTHER" id="PTHR11014:SF63">
    <property type="entry name" value="METALLOPEPTIDASE, PUTATIVE (AFU_ORTHOLOGUE AFUA_6G09600)-RELATED"/>
    <property type="match status" value="1"/>
</dbReference>
<evidence type="ECO:0000256" key="1">
    <source>
        <dbReference type="ARBA" id="ARBA00006153"/>
    </source>
</evidence>
<proteinExistence type="inferred from homology"/>
<keyword evidence="2 5" id="KW-0378">Hydrolase</keyword>
<dbReference type="Gene3D" id="3.30.70.360">
    <property type="match status" value="1"/>
</dbReference>
<dbReference type="Gene3D" id="3.40.630.10">
    <property type="entry name" value="Zn peptidases"/>
    <property type="match status" value="1"/>
</dbReference>
<dbReference type="FunFam" id="3.30.70.360:FF:000014">
    <property type="entry name" value="N-acyl-L-amino acid amidohydrolase"/>
    <property type="match status" value="1"/>
</dbReference>
<keyword evidence="3" id="KW-0464">Manganese</keyword>
<dbReference type="InterPro" id="IPR011650">
    <property type="entry name" value="Peptidase_M20_dimer"/>
</dbReference>
<comment type="similarity">
    <text evidence="1">Belongs to the peptidase M20 family.</text>
</comment>
<dbReference type="Pfam" id="PF01546">
    <property type="entry name" value="Peptidase_M20"/>
    <property type="match status" value="1"/>
</dbReference>
<evidence type="ECO:0000313" key="5">
    <source>
        <dbReference type="EMBL" id="RNB89262.1"/>
    </source>
</evidence>
<dbReference type="GO" id="GO:0046872">
    <property type="term" value="F:metal ion binding"/>
    <property type="evidence" value="ECO:0007669"/>
    <property type="project" value="UniProtKB-KW"/>
</dbReference>
<dbReference type="GO" id="GO:0016787">
    <property type="term" value="F:hydrolase activity"/>
    <property type="evidence" value="ECO:0007669"/>
    <property type="project" value="UniProtKB-KW"/>
</dbReference>
<gene>
    <name evidence="5" type="ORF">EDM59_09260</name>
</gene>
<dbReference type="InterPro" id="IPR002933">
    <property type="entry name" value="Peptidase_M20"/>
</dbReference>
<comment type="cofactor">
    <cofactor evidence="3">
        <name>Mn(2+)</name>
        <dbReference type="ChEBI" id="CHEBI:29035"/>
    </cofactor>
    <text evidence="3">The Mn(2+) ion enhances activity.</text>
</comment>
<feature type="binding site" evidence="3">
    <location>
        <position position="372"/>
    </location>
    <ligand>
        <name>Mn(2+)</name>
        <dbReference type="ChEBI" id="CHEBI:29035"/>
        <label>2</label>
    </ligand>
</feature>
<dbReference type="AlphaFoldDB" id="A0A3M8DMD1"/>
<feature type="domain" description="Peptidase M20 dimerisation" evidence="4">
    <location>
        <begin position="197"/>
        <end position="287"/>
    </location>
</feature>
<feature type="binding site" evidence="3">
    <location>
        <position position="112"/>
    </location>
    <ligand>
        <name>Mn(2+)</name>
        <dbReference type="ChEBI" id="CHEBI:29035"/>
        <label>2</label>
    </ligand>
</feature>
<evidence type="ECO:0000256" key="2">
    <source>
        <dbReference type="ARBA" id="ARBA00022801"/>
    </source>
</evidence>
<dbReference type="SUPFAM" id="SSF55031">
    <property type="entry name" value="Bacterial exopeptidase dimerisation domain"/>
    <property type="match status" value="1"/>
</dbReference>
<feature type="binding site" evidence="3">
    <location>
        <position position="114"/>
    </location>
    <ligand>
        <name>Mn(2+)</name>
        <dbReference type="ChEBI" id="CHEBI:29035"/>
        <label>2</label>
    </ligand>
</feature>
<keyword evidence="6" id="KW-1185">Reference proteome</keyword>
<protein>
    <submittedName>
        <fullName evidence="5">Amidohydrolase</fullName>
    </submittedName>
</protein>
<dbReference type="PIRSF" id="PIRSF005962">
    <property type="entry name" value="Pept_M20D_amidohydro"/>
    <property type="match status" value="1"/>
</dbReference>
<sequence>MIDKKEWLTLNWNAESLAAEVADQVVAWRRYLHQNPELSFQENKTSQYIYETLSSFGNLEISRPTATSVVARLIGAQPGPVLGIRADIDALPIQEENQVPYASSEAGVMHACGHDGHTAMLLGTAKILSQYKEQIKGEVRFFFQHAEELPPGGAAEIVKAGAADGLDSIIGIHLASYMPVGKFGVLYGALTSSTDRFDITIKGVGGHSSQPEMTVDPIVIGAQVINHLQQIVSRHVSALEKVVISVTMLNAGTAYNIIPDTLTLTGSTRCFDAEIRKNIPMWIERIVKGVTDAHGASYEFRYSLGYSSVINDAAVTKLMEETIREGWGEEEIIYIDPLMPGEDFSAYLEKAPGCFIQLGAGNPEKGFTYPHHHPRFDFDEDCLARGVELFLRAAEKVVMK</sequence>
<accession>A0A3M8DMD1</accession>
<feature type="binding site" evidence="3">
    <location>
        <position position="173"/>
    </location>
    <ligand>
        <name>Mn(2+)</name>
        <dbReference type="ChEBI" id="CHEBI:29035"/>
        <label>1</label>
    </ligand>
</feature>
<dbReference type="PANTHER" id="PTHR11014">
    <property type="entry name" value="PEPTIDASE M20 FAMILY MEMBER"/>
    <property type="match status" value="1"/>
</dbReference>
<dbReference type="SUPFAM" id="SSF53187">
    <property type="entry name" value="Zn-dependent exopeptidases"/>
    <property type="match status" value="1"/>
</dbReference>
<evidence type="ECO:0000256" key="3">
    <source>
        <dbReference type="PIRSR" id="PIRSR005962-1"/>
    </source>
</evidence>
<evidence type="ECO:0000313" key="6">
    <source>
        <dbReference type="Proteomes" id="UP000269573"/>
    </source>
</evidence>
<dbReference type="Proteomes" id="UP000269573">
    <property type="component" value="Unassembled WGS sequence"/>
</dbReference>
<name>A0A3M8DMD1_9BACL</name>
<feature type="binding site" evidence="3">
    <location>
        <position position="148"/>
    </location>
    <ligand>
        <name>Mn(2+)</name>
        <dbReference type="ChEBI" id="CHEBI:29035"/>
        <label>2</label>
    </ligand>
</feature>
<comment type="caution">
    <text evidence="5">The sequence shown here is derived from an EMBL/GenBank/DDBJ whole genome shotgun (WGS) entry which is preliminary data.</text>
</comment>
<reference evidence="5 6" key="1">
    <citation type="submission" date="2018-10" db="EMBL/GenBank/DDBJ databases">
        <title>Phylogenomics of Brevibacillus.</title>
        <authorList>
            <person name="Dunlap C."/>
        </authorList>
    </citation>
    <scope>NUCLEOTIDE SEQUENCE [LARGE SCALE GENOMIC DNA]</scope>
    <source>
        <strain evidence="5 6">JCM 15774</strain>
    </source>
</reference>
<dbReference type="Pfam" id="PF07687">
    <property type="entry name" value="M20_dimer"/>
    <property type="match status" value="1"/>
</dbReference>
<organism evidence="5 6">
    <name type="scientific">Brevibacillus nitrificans</name>
    <dbReference type="NCBI Taxonomy" id="651560"/>
    <lineage>
        <taxon>Bacteria</taxon>
        <taxon>Bacillati</taxon>
        <taxon>Bacillota</taxon>
        <taxon>Bacilli</taxon>
        <taxon>Bacillales</taxon>
        <taxon>Paenibacillaceae</taxon>
        <taxon>Brevibacillus</taxon>
    </lineage>
</organism>
<dbReference type="InterPro" id="IPR017439">
    <property type="entry name" value="Amidohydrolase"/>
</dbReference>
<evidence type="ECO:0000259" key="4">
    <source>
        <dbReference type="Pfam" id="PF07687"/>
    </source>
</evidence>
<dbReference type="NCBIfam" id="TIGR01891">
    <property type="entry name" value="amidohydrolases"/>
    <property type="match status" value="1"/>
</dbReference>
<dbReference type="EMBL" id="RHHU01000003">
    <property type="protein sequence ID" value="RNB89262.1"/>
    <property type="molecule type" value="Genomic_DNA"/>
</dbReference>
<dbReference type="InterPro" id="IPR036264">
    <property type="entry name" value="Bact_exopeptidase_dim_dom"/>
</dbReference>